<keyword evidence="4" id="KW-1133">Transmembrane helix</keyword>
<organism evidence="7 8">
    <name type="scientific">Takifugu flavidus</name>
    <name type="common">sansaifugu</name>
    <dbReference type="NCBI Taxonomy" id="433684"/>
    <lineage>
        <taxon>Eukaryota</taxon>
        <taxon>Metazoa</taxon>
        <taxon>Chordata</taxon>
        <taxon>Craniata</taxon>
        <taxon>Vertebrata</taxon>
        <taxon>Euteleostomi</taxon>
        <taxon>Actinopterygii</taxon>
        <taxon>Neopterygii</taxon>
        <taxon>Teleostei</taxon>
        <taxon>Neoteleostei</taxon>
        <taxon>Acanthomorphata</taxon>
        <taxon>Eupercaria</taxon>
        <taxon>Tetraodontiformes</taxon>
        <taxon>Tetradontoidea</taxon>
        <taxon>Tetraodontidae</taxon>
        <taxon>Takifugu</taxon>
    </lineage>
</organism>
<accession>A0A5C6MJK1</accession>
<dbReference type="GO" id="GO:0005313">
    <property type="term" value="F:L-glutamate transmembrane transporter activity"/>
    <property type="evidence" value="ECO:0007669"/>
    <property type="project" value="TreeGrafter"/>
</dbReference>
<keyword evidence="2 6" id="KW-0813">Transport</keyword>
<reference evidence="7 8" key="1">
    <citation type="submission" date="2019-04" db="EMBL/GenBank/DDBJ databases">
        <title>Chromosome genome assembly for Takifugu flavidus.</title>
        <authorList>
            <person name="Xiao S."/>
        </authorList>
    </citation>
    <scope>NUCLEOTIDE SEQUENCE [LARGE SCALE GENOMIC DNA]</scope>
    <source>
        <strain evidence="7">HTHZ2018</strain>
        <tissue evidence="7">Muscle</tissue>
    </source>
</reference>
<dbReference type="InterPro" id="IPR001991">
    <property type="entry name" value="Na-dicarboxylate_symporter"/>
</dbReference>
<dbReference type="SUPFAM" id="SSF118215">
    <property type="entry name" value="Proton glutamate symport protein"/>
    <property type="match status" value="1"/>
</dbReference>
<keyword evidence="8" id="KW-1185">Reference proteome</keyword>
<keyword evidence="6" id="KW-0769">Symport</keyword>
<dbReference type="InterPro" id="IPR036458">
    <property type="entry name" value="Na:dicarbo_symporter_sf"/>
</dbReference>
<dbReference type="PANTHER" id="PTHR11958">
    <property type="entry name" value="SODIUM/DICARBOXYLATE SYMPORTER-RELATED"/>
    <property type="match status" value="1"/>
</dbReference>
<comment type="subcellular location">
    <subcellularLocation>
        <location evidence="1 6">Membrane</location>
        <topology evidence="1 6">Multi-pass membrane protein</topology>
    </subcellularLocation>
</comment>
<evidence type="ECO:0000313" key="8">
    <source>
        <dbReference type="Proteomes" id="UP000324091"/>
    </source>
</evidence>
<sequence length="119" mass="12992">MVIVLTSVGLPPADISLIVAIDWVLDRFRTMINVLGDALAAGIMAHLCKKDFDKTSNGTVVNTPPPANDQRRDTVISFGNQSVALSDAPLIAHRCDYIFEVDGENMMERPVACYNLCQV</sequence>
<evidence type="ECO:0000256" key="6">
    <source>
        <dbReference type="RuleBase" id="RU361216"/>
    </source>
</evidence>
<name>A0A5C6MJK1_9TELE</name>
<gene>
    <name evidence="7" type="ORF">D4764_0291620</name>
</gene>
<dbReference type="Pfam" id="PF00375">
    <property type="entry name" value="SDF"/>
    <property type="match status" value="1"/>
</dbReference>
<dbReference type="AlphaFoldDB" id="A0A5C6MJK1"/>
<dbReference type="PANTHER" id="PTHR11958:SF102">
    <property type="entry name" value="AMINO ACID TRANSPORTER"/>
    <property type="match status" value="1"/>
</dbReference>
<dbReference type="Proteomes" id="UP000324091">
    <property type="component" value="Unassembled WGS sequence"/>
</dbReference>
<evidence type="ECO:0000256" key="4">
    <source>
        <dbReference type="ARBA" id="ARBA00022989"/>
    </source>
</evidence>
<comment type="similarity">
    <text evidence="6">Belongs to the dicarboxylate/amino acid:cation symporter (DAACS) (TC 2.A.23) family.</text>
</comment>
<dbReference type="GO" id="GO:0005886">
    <property type="term" value="C:plasma membrane"/>
    <property type="evidence" value="ECO:0007669"/>
    <property type="project" value="TreeGrafter"/>
</dbReference>
<comment type="caution">
    <text evidence="7">The sequence shown here is derived from an EMBL/GenBank/DDBJ whole genome shotgun (WGS) entry which is preliminary data.</text>
</comment>
<evidence type="ECO:0000256" key="5">
    <source>
        <dbReference type="ARBA" id="ARBA00023136"/>
    </source>
</evidence>
<dbReference type="InterPro" id="IPR050746">
    <property type="entry name" value="DAACS"/>
</dbReference>
<dbReference type="GO" id="GO:0015175">
    <property type="term" value="F:neutral L-amino acid transmembrane transporter activity"/>
    <property type="evidence" value="ECO:0007669"/>
    <property type="project" value="TreeGrafter"/>
</dbReference>
<evidence type="ECO:0000256" key="3">
    <source>
        <dbReference type="ARBA" id="ARBA00022692"/>
    </source>
</evidence>
<dbReference type="EMBL" id="RHFK02000104">
    <property type="protein sequence ID" value="TWW54765.1"/>
    <property type="molecule type" value="Genomic_DNA"/>
</dbReference>
<dbReference type="Gene3D" id="1.10.3860.10">
    <property type="entry name" value="Sodium:dicarboxylate symporter"/>
    <property type="match status" value="1"/>
</dbReference>
<keyword evidence="3" id="KW-0812">Transmembrane</keyword>
<evidence type="ECO:0000256" key="2">
    <source>
        <dbReference type="ARBA" id="ARBA00022448"/>
    </source>
</evidence>
<evidence type="ECO:0000256" key="1">
    <source>
        <dbReference type="ARBA" id="ARBA00004141"/>
    </source>
</evidence>
<proteinExistence type="inferred from homology"/>
<dbReference type="GO" id="GO:0015501">
    <property type="term" value="F:glutamate:sodium symporter activity"/>
    <property type="evidence" value="ECO:0007669"/>
    <property type="project" value="TreeGrafter"/>
</dbReference>
<evidence type="ECO:0000313" key="7">
    <source>
        <dbReference type="EMBL" id="TWW54765.1"/>
    </source>
</evidence>
<protein>
    <recommendedName>
        <fullName evidence="6">Amino acid transporter</fullName>
    </recommendedName>
</protein>
<keyword evidence="5" id="KW-0472">Membrane</keyword>